<evidence type="ECO:0000256" key="6">
    <source>
        <dbReference type="ARBA" id="ARBA00023136"/>
    </source>
</evidence>
<dbReference type="GO" id="GO:0005886">
    <property type="term" value="C:plasma membrane"/>
    <property type="evidence" value="ECO:0007669"/>
    <property type="project" value="UniProtKB-SubCell"/>
</dbReference>
<comment type="subcellular location">
    <subcellularLocation>
        <location evidence="1">Cell membrane</location>
        <topology evidence="1">Multi-pass membrane protein</topology>
    </subcellularLocation>
</comment>
<dbReference type="RefSeq" id="WP_092360410.1">
    <property type="nucleotide sequence ID" value="NZ_CABJCG010000017.1"/>
</dbReference>
<protein>
    <submittedName>
        <fullName evidence="9">Type IV pilus assembly protein PilC</fullName>
    </submittedName>
</protein>
<evidence type="ECO:0000256" key="5">
    <source>
        <dbReference type="ARBA" id="ARBA00022989"/>
    </source>
</evidence>
<evidence type="ECO:0000259" key="8">
    <source>
        <dbReference type="Pfam" id="PF00482"/>
    </source>
</evidence>
<dbReference type="InterPro" id="IPR018076">
    <property type="entry name" value="T2SS_GspF_dom"/>
</dbReference>
<proteinExistence type="inferred from homology"/>
<comment type="similarity">
    <text evidence="2">Belongs to the GSP F family.</text>
</comment>
<evidence type="ECO:0000313" key="9">
    <source>
        <dbReference type="EMBL" id="SES96365.1"/>
    </source>
</evidence>
<keyword evidence="3" id="KW-1003">Cell membrane</keyword>
<dbReference type="Proteomes" id="UP000198508">
    <property type="component" value="Unassembled WGS sequence"/>
</dbReference>
<keyword evidence="6 7" id="KW-0472">Membrane</keyword>
<dbReference type="GeneID" id="93277974"/>
<evidence type="ECO:0000256" key="4">
    <source>
        <dbReference type="ARBA" id="ARBA00022692"/>
    </source>
</evidence>
<reference evidence="10" key="1">
    <citation type="submission" date="2016-10" db="EMBL/GenBank/DDBJ databases">
        <authorList>
            <person name="Varghese N."/>
            <person name="Submissions S."/>
        </authorList>
    </citation>
    <scope>NUCLEOTIDE SEQUENCE [LARGE SCALE GENOMIC DNA]</scope>
    <source>
        <strain evidence="10">NLAE-zl-G277</strain>
    </source>
</reference>
<dbReference type="InterPro" id="IPR042094">
    <property type="entry name" value="T2SS_GspF_sf"/>
</dbReference>
<feature type="transmembrane region" description="Helical" evidence="7">
    <location>
        <begin position="377"/>
        <end position="400"/>
    </location>
</feature>
<evidence type="ECO:0000313" key="10">
    <source>
        <dbReference type="Proteomes" id="UP000198508"/>
    </source>
</evidence>
<feature type="transmembrane region" description="Helical" evidence="7">
    <location>
        <begin position="169"/>
        <end position="192"/>
    </location>
</feature>
<dbReference type="EMBL" id="FOIM01000001">
    <property type="protein sequence ID" value="SES96365.1"/>
    <property type="molecule type" value="Genomic_DNA"/>
</dbReference>
<name>A0A1I0APW2_9FIRM</name>
<dbReference type="AlphaFoldDB" id="A0A1I0APW2"/>
<feature type="domain" description="Type II secretion system protein GspF" evidence="8">
    <location>
        <begin position="70"/>
        <end position="193"/>
    </location>
</feature>
<accession>A0A1I0APW2</accession>
<evidence type="ECO:0000256" key="2">
    <source>
        <dbReference type="ARBA" id="ARBA00005745"/>
    </source>
</evidence>
<dbReference type="Gene3D" id="1.20.81.30">
    <property type="entry name" value="Type II secretion system (T2SS), domain F"/>
    <property type="match status" value="2"/>
</dbReference>
<dbReference type="PANTHER" id="PTHR30012">
    <property type="entry name" value="GENERAL SECRETION PATHWAY PROTEIN"/>
    <property type="match status" value="1"/>
</dbReference>
<keyword evidence="5 7" id="KW-1133">Transmembrane helix</keyword>
<dbReference type="Pfam" id="PF00482">
    <property type="entry name" value="T2SSF"/>
    <property type="match status" value="2"/>
</dbReference>
<organism evidence="9 10">
    <name type="scientific">Enterocloster lavalensis</name>
    <dbReference type="NCBI Taxonomy" id="460384"/>
    <lineage>
        <taxon>Bacteria</taxon>
        <taxon>Bacillati</taxon>
        <taxon>Bacillota</taxon>
        <taxon>Clostridia</taxon>
        <taxon>Lachnospirales</taxon>
        <taxon>Lachnospiraceae</taxon>
        <taxon>Enterocloster</taxon>
    </lineage>
</organism>
<dbReference type="InterPro" id="IPR003004">
    <property type="entry name" value="GspF/PilC"/>
</dbReference>
<dbReference type="PANTHER" id="PTHR30012:SF0">
    <property type="entry name" value="TYPE II SECRETION SYSTEM PROTEIN F-RELATED"/>
    <property type="match status" value="1"/>
</dbReference>
<feature type="transmembrane region" description="Helical" evidence="7">
    <location>
        <begin position="223"/>
        <end position="242"/>
    </location>
</feature>
<sequence>MVTFKYKAISRDGLPVSGIVEAYDEYAAVAQIKETCSLVTRITPVRERSGFLTKEINVKKIDLKALSMVCSQFSVILAAGMPIAKCVGLIAGQSEDKRLKRILSNVARDVSAGYGLADSFETAGKGLLPLTFIETIRSGEQSGTLENSFESLSGFYERRYKTKQKVSAALTYPVFVMIIAVVVMIVVMVKVIPTVSGIFDELGGDMPPSTKALISVSAFFQKHILWILLGMLFLTALSVAAVRTEEGRVKWNRLKLKVPILGKISMLNASSQFANTMSTLLGAGLPVARALAVTAKTLDNYMLSLETSKMVTGLEEGRHLGTCMKESGCYPQTLNDMCVIGEETGELEETLKTIGRYFDNEAEHATQKALSKLEPAILVLIAGIAGFIVISIYLPIFNIYDMM</sequence>
<dbReference type="STRING" id="460384.SAMN05216313_101147"/>
<evidence type="ECO:0000256" key="7">
    <source>
        <dbReference type="SAM" id="Phobius"/>
    </source>
</evidence>
<keyword evidence="4 7" id="KW-0812">Transmembrane</keyword>
<gene>
    <name evidence="9" type="ORF">SAMN05216313_101147</name>
</gene>
<evidence type="ECO:0000256" key="1">
    <source>
        <dbReference type="ARBA" id="ARBA00004651"/>
    </source>
</evidence>
<dbReference type="PRINTS" id="PR00812">
    <property type="entry name" value="BCTERIALGSPF"/>
</dbReference>
<keyword evidence="10" id="KW-1185">Reference proteome</keyword>
<evidence type="ECO:0000256" key="3">
    <source>
        <dbReference type="ARBA" id="ARBA00022475"/>
    </source>
</evidence>
<feature type="domain" description="Type II secretion system protein GspF" evidence="8">
    <location>
        <begin position="273"/>
        <end position="395"/>
    </location>
</feature>